<keyword evidence="2" id="KW-1185">Reference proteome</keyword>
<accession>A0A286UBX4</accession>
<proteinExistence type="predicted"/>
<name>A0A286UBX4_9AGAM</name>
<dbReference type="OrthoDB" id="3244537at2759"/>
<dbReference type="EMBL" id="NBII01000007">
    <property type="protein sequence ID" value="PAV17049.1"/>
    <property type="molecule type" value="Genomic_DNA"/>
</dbReference>
<dbReference type="AlphaFoldDB" id="A0A286UBX4"/>
<comment type="caution">
    <text evidence="1">The sequence shown here is derived from an EMBL/GenBank/DDBJ whole genome shotgun (WGS) entry which is preliminary data.</text>
</comment>
<protein>
    <submittedName>
        <fullName evidence="1">Uncharacterized protein</fullName>
    </submittedName>
</protein>
<organism evidence="1 2">
    <name type="scientific">Pyrrhoderma noxium</name>
    <dbReference type="NCBI Taxonomy" id="2282107"/>
    <lineage>
        <taxon>Eukaryota</taxon>
        <taxon>Fungi</taxon>
        <taxon>Dikarya</taxon>
        <taxon>Basidiomycota</taxon>
        <taxon>Agaricomycotina</taxon>
        <taxon>Agaricomycetes</taxon>
        <taxon>Hymenochaetales</taxon>
        <taxon>Hymenochaetaceae</taxon>
        <taxon>Pyrrhoderma</taxon>
    </lineage>
</organism>
<reference evidence="1 2" key="1">
    <citation type="journal article" date="2017" name="Mol. Ecol.">
        <title>Comparative and population genomic landscape of Phellinus noxius: A hypervariable fungus causing root rot in trees.</title>
        <authorList>
            <person name="Chung C.L."/>
            <person name="Lee T.J."/>
            <person name="Akiba M."/>
            <person name="Lee H.H."/>
            <person name="Kuo T.H."/>
            <person name="Liu D."/>
            <person name="Ke H.M."/>
            <person name="Yokoi T."/>
            <person name="Roa M.B."/>
            <person name="Lu M.J."/>
            <person name="Chang Y.Y."/>
            <person name="Ann P.J."/>
            <person name="Tsai J.N."/>
            <person name="Chen C.Y."/>
            <person name="Tzean S.S."/>
            <person name="Ota Y."/>
            <person name="Hattori T."/>
            <person name="Sahashi N."/>
            <person name="Liou R.F."/>
            <person name="Kikuchi T."/>
            <person name="Tsai I.J."/>
        </authorList>
    </citation>
    <scope>NUCLEOTIDE SEQUENCE [LARGE SCALE GENOMIC DNA]</scope>
    <source>
        <strain evidence="1 2">FFPRI411160</strain>
    </source>
</reference>
<sequence length="76" mass="8307">MNTSQANVSKPARAVVAEQPSQGIQMVPTLAPTSNHQHQHQHEGRKAMRIRGGGAARDCFLGAIECFLCFECCKVR</sequence>
<evidence type="ECO:0000313" key="2">
    <source>
        <dbReference type="Proteomes" id="UP000217199"/>
    </source>
</evidence>
<dbReference type="InParanoid" id="A0A286UBX4"/>
<dbReference type="Proteomes" id="UP000217199">
    <property type="component" value="Unassembled WGS sequence"/>
</dbReference>
<gene>
    <name evidence="1" type="ORF">PNOK_0711300</name>
</gene>
<evidence type="ECO:0000313" key="1">
    <source>
        <dbReference type="EMBL" id="PAV17049.1"/>
    </source>
</evidence>